<feature type="transmembrane region" description="Helical" evidence="7">
    <location>
        <begin position="168"/>
        <end position="187"/>
    </location>
</feature>
<feature type="transmembrane region" description="Helical" evidence="7">
    <location>
        <begin position="338"/>
        <end position="367"/>
    </location>
</feature>
<evidence type="ECO:0000259" key="8">
    <source>
        <dbReference type="PROSITE" id="PS50850"/>
    </source>
</evidence>
<feature type="transmembrane region" description="Helical" evidence="7">
    <location>
        <begin position="247"/>
        <end position="266"/>
    </location>
</feature>
<dbReference type="GO" id="GO:0005315">
    <property type="term" value="F:phosphate transmembrane transporter activity"/>
    <property type="evidence" value="ECO:0007669"/>
    <property type="project" value="InterPro"/>
</dbReference>
<evidence type="ECO:0000256" key="1">
    <source>
        <dbReference type="ARBA" id="ARBA00004141"/>
    </source>
</evidence>
<dbReference type="SUPFAM" id="SSF103473">
    <property type="entry name" value="MFS general substrate transporter"/>
    <property type="match status" value="1"/>
</dbReference>
<gene>
    <name evidence="9" type="ORF">LPJ64_003084</name>
</gene>
<keyword evidence="4 7" id="KW-0812">Transmembrane</keyword>
<reference evidence="9" key="1">
    <citation type="submission" date="2022-07" db="EMBL/GenBank/DDBJ databases">
        <title>Phylogenomic reconstructions and comparative analyses of Kickxellomycotina fungi.</title>
        <authorList>
            <person name="Reynolds N.K."/>
            <person name="Stajich J.E."/>
            <person name="Barry K."/>
            <person name="Grigoriev I.V."/>
            <person name="Crous P."/>
            <person name="Smith M.E."/>
        </authorList>
    </citation>
    <scope>NUCLEOTIDE SEQUENCE</scope>
    <source>
        <strain evidence="9">NBRC 105413</strain>
    </source>
</reference>
<feature type="transmembrane region" description="Helical" evidence="7">
    <location>
        <begin position="509"/>
        <end position="531"/>
    </location>
</feature>
<dbReference type="InterPro" id="IPR005829">
    <property type="entry name" value="Sugar_transporter_CS"/>
</dbReference>
<evidence type="ECO:0000256" key="5">
    <source>
        <dbReference type="ARBA" id="ARBA00022989"/>
    </source>
</evidence>
<dbReference type="InterPro" id="IPR004738">
    <property type="entry name" value="Phos_permease"/>
</dbReference>
<dbReference type="InterPro" id="IPR005828">
    <property type="entry name" value="MFS_sugar_transport-like"/>
</dbReference>
<feature type="transmembrane region" description="Helical" evidence="7">
    <location>
        <begin position="208"/>
        <end position="235"/>
    </location>
</feature>
<dbReference type="InterPro" id="IPR020846">
    <property type="entry name" value="MFS_dom"/>
</dbReference>
<evidence type="ECO:0000256" key="4">
    <source>
        <dbReference type="ARBA" id="ARBA00022692"/>
    </source>
</evidence>
<proteinExistence type="predicted"/>
<keyword evidence="6 7" id="KW-0472">Membrane</keyword>
<dbReference type="PROSITE" id="PS50850">
    <property type="entry name" value="MFS"/>
    <property type="match status" value="1"/>
</dbReference>
<dbReference type="AlphaFoldDB" id="A0A9W8CII2"/>
<comment type="caution">
    <text evidence="9">The sequence shown here is derived from an EMBL/GenBank/DDBJ whole genome shotgun (WGS) entry which is preliminary data.</text>
</comment>
<dbReference type="PANTHER" id="PTHR24064">
    <property type="entry name" value="SOLUTE CARRIER FAMILY 22 MEMBER"/>
    <property type="match status" value="1"/>
</dbReference>
<evidence type="ECO:0000313" key="9">
    <source>
        <dbReference type="EMBL" id="KAJ1645308.1"/>
    </source>
</evidence>
<feature type="domain" description="Major facilitator superfamily (MFS) profile" evidence="8">
    <location>
        <begin position="67"/>
        <end position="536"/>
    </location>
</feature>
<evidence type="ECO:0000256" key="7">
    <source>
        <dbReference type="SAM" id="Phobius"/>
    </source>
</evidence>
<name>A0A9W8CII2_9FUNG</name>
<dbReference type="Pfam" id="PF00083">
    <property type="entry name" value="Sugar_tr"/>
    <property type="match status" value="1"/>
</dbReference>
<dbReference type="Proteomes" id="UP001145021">
    <property type="component" value="Unassembled WGS sequence"/>
</dbReference>
<feature type="transmembrane region" description="Helical" evidence="7">
    <location>
        <begin position="143"/>
        <end position="162"/>
    </location>
</feature>
<dbReference type="PROSITE" id="PS00216">
    <property type="entry name" value="SUGAR_TRANSPORT_1"/>
    <property type="match status" value="1"/>
</dbReference>
<dbReference type="GO" id="GO:0016020">
    <property type="term" value="C:membrane"/>
    <property type="evidence" value="ECO:0007669"/>
    <property type="project" value="UniProtKB-SubCell"/>
</dbReference>
<dbReference type="PROSITE" id="PS00217">
    <property type="entry name" value="SUGAR_TRANSPORT_2"/>
    <property type="match status" value="1"/>
</dbReference>
<feature type="transmembrane region" description="Helical" evidence="7">
    <location>
        <begin position="412"/>
        <end position="433"/>
    </location>
</feature>
<evidence type="ECO:0000256" key="3">
    <source>
        <dbReference type="ARBA" id="ARBA00022592"/>
    </source>
</evidence>
<keyword evidence="10" id="KW-1185">Reference proteome</keyword>
<dbReference type="NCBIfam" id="TIGR00887">
    <property type="entry name" value="2A0109"/>
    <property type="match status" value="1"/>
</dbReference>
<keyword evidence="2" id="KW-0813">Transport</keyword>
<dbReference type="GO" id="GO:0006817">
    <property type="term" value="P:phosphate ion transport"/>
    <property type="evidence" value="ECO:0007669"/>
    <property type="project" value="UniProtKB-KW"/>
</dbReference>
<dbReference type="Gene3D" id="1.20.1250.20">
    <property type="entry name" value="MFS general substrate transporter like domains"/>
    <property type="match status" value="2"/>
</dbReference>
<feature type="transmembrane region" description="Helical" evidence="7">
    <location>
        <begin position="387"/>
        <end position="405"/>
    </location>
</feature>
<keyword evidence="5 7" id="KW-1133">Transmembrane helix</keyword>
<dbReference type="InterPro" id="IPR036259">
    <property type="entry name" value="MFS_trans_sf"/>
</dbReference>
<protein>
    <recommendedName>
        <fullName evidence="8">Major facilitator superfamily (MFS) profile domain-containing protein</fullName>
    </recommendedName>
</protein>
<organism evidence="9 10">
    <name type="scientific">Coemansia asiatica</name>
    <dbReference type="NCBI Taxonomy" id="1052880"/>
    <lineage>
        <taxon>Eukaryota</taxon>
        <taxon>Fungi</taxon>
        <taxon>Fungi incertae sedis</taxon>
        <taxon>Zoopagomycota</taxon>
        <taxon>Kickxellomycotina</taxon>
        <taxon>Kickxellomycetes</taxon>
        <taxon>Kickxellales</taxon>
        <taxon>Kickxellaceae</taxon>
        <taxon>Coemansia</taxon>
    </lineage>
</organism>
<dbReference type="EMBL" id="JANBOH010000112">
    <property type="protein sequence ID" value="KAJ1645308.1"/>
    <property type="molecule type" value="Genomic_DNA"/>
</dbReference>
<accession>A0A9W8CII2</accession>
<keyword evidence="3" id="KW-0592">Phosphate transport</keyword>
<sequence>MSSSGNSLQDPLNTTHRHSSEFVAHSKADNFRDGFTSDISSDDALAVRRRALAEVDNAKFGWFHVKACLVAGIGFFTDSYDIFAINLCSLIMGYVYYANAEGDAKNSTPTKIDMWIKGSTQLGCIIGQFVFGYLSDRLGRKRIYGVELIIIIVCTIGGSFAGNTARGLSVYWILFIWRFVLGIGIGGDYPVSAIITSEFATTKNRGAMIAAVFAMQGFGIVAAAIVSIIVLAAFKGAIDGDQQNLDYVWRIIMGLGAVPGIIALYFRLTIPETPRYTLDIENDAHKAAYDIKTTIGGSKDAAEDRSLLQPSTAQQARVQKPTWTEFYHHFKKWRNFKVLMGTSVTWFALDVAFYGINLNSSIILQAIGFSGKGTPYHELLKTSAGNIILNLLGTLPGYWVTVFTIDRLGRRTIQFIGFVVLLILFCILGFAYHQILDRSVAGFVVLFTLAQFFQNFGPNTTTFIIPSEAFPTRFRSTCHGISAASGKIGAVIAQLGFFQLKNRGGKNAFIPHLIQIFALFMLVGLIFTWFVPETKGKSLEELSEESERDE</sequence>
<evidence type="ECO:0000256" key="2">
    <source>
        <dbReference type="ARBA" id="ARBA00022448"/>
    </source>
</evidence>
<dbReference type="CDD" id="cd17364">
    <property type="entry name" value="MFS_PhT"/>
    <property type="match status" value="1"/>
</dbReference>
<comment type="subcellular location">
    <subcellularLocation>
        <location evidence="1">Membrane</location>
        <topology evidence="1">Multi-pass membrane protein</topology>
    </subcellularLocation>
</comment>
<evidence type="ECO:0000313" key="10">
    <source>
        <dbReference type="Proteomes" id="UP001145021"/>
    </source>
</evidence>
<evidence type="ECO:0000256" key="6">
    <source>
        <dbReference type="ARBA" id="ARBA00023136"/>
    </source>
</evidence>